<dbReference type="Proteomes" id="UP000005212">
    <property type="component" value="Plasmid unnamed32"/>
</dbReference>
<geneLocation type="plasmid" evidence="2">
    <name>unnamed32</name>
</geneLocation>
<gene>
    <name evidence="1" type="ordered locus">Q7M_1150</name>
</gene>
<reference evidence="1 2" key="1">
    <citation type="journal article" date="2012" name="J. Bacteriol.">
        <title>Complete Genome Sequence of Borrelia crocidurae.</title>
        <authorList>
            <person name="Elbir H."/>
            <person name="Gimenez G."/>
            <person name="Robert C."/>
            <person name="Bergstrom S."/>
            <person name="Cutler S."/>
            <person name="Raoult D."/>
            <person name="Drancourt M."/>
        </authorList>
    </citation>
    <scope>NUCLEOTIDE SEQUENCE [LARGE SCALE GENOMIC DNA]</scope>
    <source>
        <strain evidence="1 2">Achema</strain>
        <plasmid evidence="2">unnamed32</plasmid>
    </source>
</reference>
<evidence type="ECO:0000313" key="2">
    <source>
        <dbReference type="Proteomes" id="UP000005212"/>
    </source>
</evidence>
<organism evidence="1 2">
    <name type="scientific">Borrelia crocidurae (strain Achema)</name>
    <dbReference type="NCBI Taxonomy" id="1155096"/>
    <lineage>
        <taxon>Bacteria</taxon>
        <taxon>Pseudomonadati</taxon>
        <taxon>Spirochaetota</taxon>
        <taxon>Spirochaetia</taxon>
        <taxon>Spirochaetales</taxon>
        <taxon>Borreliaceae</taxon>
        <taxon>Borrelia</taxon>
    </lineage>
</organism>
<evidence type="ECO:0000313" key="1">
    <source>
        <dbReference type="EMBL" id="AFI32148.1"/>
    </source>
</evidence>
<reference evidence="2" key="2">
    <citation type="submission" date="2012-03" db="EMBL/GenBank/DDBJ databases">
        <title>Complete genome sequence of Borrelia crocidurae.</title>
        <authorList>
            <person name="Elbir H."/>
            <person name="Gimenez G."/>
            <person name="Robert C."/>
            <person name="Raoult D."/>
            <person name="Drancourt M."/>
        </authorList>
    </citation>
    <scope>NUCLEOTIDE SEQUENCE [LARGE SCALE GENOMIC DNA]</scope>
    <source>
        <strain evidence="2">Achema</strain>
        <plasmid evidence="2">unnamed32</plasmid>
    </source>
</reference>
<accession>I0FF92</accession>
<keyword evidence="1" id="KW-0614">Plasmid</keyword>
<proteinExistence type="predicted"/>
<sequence>MIGIIPKRDDIKKTIFYRKDFCLDNNYYQAYKKALSNLLKK</sequence>
<protein>
    <submittedName>
        <fullName evidence="1">Uncharacterized protein</fullName>
    </submittedName>
</protein>
<dbReference type="HOGENOM" id="CLU_3266575_0_0_12"/>
<name>I0FF92_BORCA</name>
<dbReference type="AlphaFoldDB" id="I0FF92"/>
<dbReference type="KEGG" id="bcw:Q7M_1150"/>
<dbReference type="PATRIC" id="fig|1155096.3.peg.1388"/>
<dbReference type="EMBL" id="CP003458">
    <property type="protein sequence ID" value="AFI32148.1"/>
    <property type="molecule type" value="Genomic_DNA"/>
</dbReference>